<dbReference type="PROSITE" id="PS51352">
    <property type="entry name" value="THIOREDOXIN_2"/>
    <property type="match status" value="1"/>
</dbReference>
<evidence type="ECO:0000313" key="10">
    <source>
        <dbReference type="EMBL" id="GFY88283.1"/>
    </source>
</evidence>
<evidence type="ECO:0000259" key="9">
    <source>
        <dbReference type="PROSITE" id="PS51352"/>
    </source>
</evidence>
<dbReference type="AlphaFoldDB" id="A0A7J0EPB4"/>
<evidence type="ECO:0000256" key="3">
    <source>
        <dbReference type="ARBA" id="ARBA00023002"/>
    </source>
</evidence>
<comment type="catalytic activity">
    <reaction evidence="7">
        <text>[protein]-dithiol + NADP(+) = [protein]-disulfide + NADPH + H(+)</text>
        <dbReference type="Rhea" id="RHEA:18753"/>
        <dbReference type="Rhea" id="RHEA-COMP:10593"/>
        <dbReference type="Rhea" id="RHEA-COMP:10594"/>
        <dbReference type="ChEBI" id="CHEBI:15378"/>
        <dbReference type="ChEBI" id="CHEBI:29950"/>
        <dbReference type="ChEBI" id="CHEBI:50058"/>
        <dbReference type="ChEBI" id="CHEBI:57783"/>
        <dbReference type="ChEBI" id="CHEBI:58349"/>
        <dbReference type="EC" id="1.8.1.8"/>
    </reaction>
</comment>
<dbReference type="InterPro" id="IPR012336">
    <property type="entry name" value="Thioredoxin-like_fold"/>
</dbReference>
<dbReference type="InterPro" id="IPR013766">
    <property type="entry name" value="Thioredoxin_domain"/>
</dbReference>
<evidence type="ECO:0000256" key="1">
    <source>
        <dbReference type="ARBA" id="ARBA00012612"/>
    </source>
</evidence>
<proteinExistence type="inferred from homology"/>
<evidence type="ECO:0000256" key="4">
    <source>
        <dbReference type="ARBA" id="ARBA00023027"/>
    </source>
</evidence>
<dbReference type="OrthoDB" id="409136at2759"/>
<dbReference type="InterPro" id="IPR017937">
    <property type="entry name" value="Thioredoxin_CS"/>
</dbReference>
<gene>
    <name evidence="10" type="ORF">Acr_06g0002230</name>
</gene>
<keyword evidence="11" id="KW-1185">Reference proteome</keyword>
<organism evidence="10 11">
    <name type="scientific">Actinidia rufa</name>
    <dbReference type="NCBI Taxonomy" id="165716"/>
    <lineage>
        <taxon>Eukaryota</taxon>
        <taxon>Viridiplantae</taxon>
        <taxon>Streptophyta</taxon>
        <taxon>Embryophyta</taxon>
        <taxon>Tracheophyta</taxon>
        <taxon>Spermatophyta</taxon>
        <taxon>Magnoliopsida</taxon>
        <taxon>eudicotyledons</taxon>
        <taxon>Gunneridae</taxon>
        <taxon>Pentapetalae</taxon>
        <taxon>asterids</taxon>
        <taxon>Ericales</taxon>
        <taxon>Actinidiaceae</taxon>
        <taxon>Actinidia</taxon>
    </lineage>
</organism>
<evidence type="ECO:0000313" key="11">
    <source>
        <dbReference type="Proteomes" id="UP000585474"/>
    </source>
</evidence>
<dbReference type="Pfam" id="PF13905">
    <property type="entry name" value="Thioredoxin_8"/>
    <property type="match status" value="2"/>
</dbReference>
<dbReference type="Proteomes" id="UP000585474">
    <property type="component" value="Unassembled WGS sequence"/>
</dbReference>
<name>A0A7J0EPB4_9ERIC</name>
<dbReference type="GO" id="GO:0004791">
    <property type="term" value="F:thioredoxin-disulfide reductase (NADPH) activity"/>
    <property type="evidence" value="ECO:0007669"/>
    <property type="project" value="InterPro"/>
</dbReference>
<protein>
    <recommendedName>
        <fullName evidence="1">protein-disulfide reductase</fullName>
        <ecNumber evidence="1">1.8.1.8</ecNumber>
    </recommendedName>
</protein>
<evidence type="ECO:0000256" key="6">
    <source>
        <dbReference type="ARBA" id="ARBA00047388"/>
    </source>
</evidence>
<keyword evidence="2" id="KW-0677">Repeat</keyword>
<feature type="compositionally biased region" description="Acidic residues" evidence="8">
    <location>
        <begin position="427"/>
        <end position="438"/>
    </location>
</feature>
<dbReference type="EC" id="1.8.1.8" evidence="1"/>
<dbReference type="PANTHER" id="PTHR13871:SF104">
    <property type="entry name" value="NUCLEOREDOXIN 1 ISOFORM X1-RELATED"/>
    <property type="match status" value="1"/>
</dbReference>
<keyword evidence="4" id="KW-0520">NAD</keyword>
<feature type="compositionally biased region" description="Basic and acidic residues" evidence="8">
    <location>
        <begin position="409"/>
        <end position="424"/>
    </location>
</feature>
<comment type="similarity">
    <text evidence="5">Belongs to the nucleoredoxin family.</text>
</comment>
<keyword evidence="3" id="KW-0560">Oxidoreductase</keyword>
<dbReference type="CDD" id="cd03009">
    <property type="entry name" value="TryX_like_TryX_NRX"/>
    <property type="match status" value="1"/>
</dbReference>
<accession>A0A7J0EPB4</accession>
<dbReference type="Gene3D" id="3.40.30.10">
    <property type="entry name" value="Glutaredoxin"/>
    <property type="match status" value="2"/>
</dbReference>
<dbReference type="InterPro" id="IPR052259">
    <property type="entry name" value="Nucleoredoxin-like"/>
</dbReference>
<dbReference type="InterPro" id="IPR036249">
    <property type="entry name" value="Thioredoxin-like_sf"/>
</dbReference>
<sequence length="453" mass="50906">MNCPPGAILKLYSSQQMKMMSPLRSISPRCPGLPSHFLIQKPRDNLDRLFDVVGIPNLVILDENGVVLTKDGVDLIREYGADAYPFTSEKVREIKEEEERARREQTLKSILVSPTRDFVVSVDGKKVSVSELEGKTVGLYFASSLSQRSVRLTPKLVEVHKKLKAEGEENFEVVMIPLDDDEESFKQGFYIVPVNDKSIEKLTRYFEVQTLPTLVIIGPDGKTLRDDVVETIEEHGAEAYPFTPEKFAQLEEKEKAKREAQTLESILISGDLNFVLGKDGLKIPVSDLVGKTILLYFSANWCPPCHAFLPILIEAYNQIKAKHDAFEVIFISSDMDQSSFEDFFSTMPWLALPFQDERKESLVRTFKVNGIPMVVAIGPTGRTVTTEARKLIMCHGADAYPFTPERLKEIEAQHQEKPKEDKGGNGEVDDQDMEEGEKPEEGRVCDGDVCVKG</sequence>
<comment type="catalytic activity">
    <reaction evidence="6">
        <text>[protein]-dithiol + NAD(+) = [protein]-disulfide + NADH + H(+)</text>
        <dbReference type="Rhea" id="RHEA:18749"/>
        <dbReference type="Rhea" id="RHEA-COMP:10593"/>
        <dbReference type="Rhea" id="RHEA-COMP:10594"/>
        <dbReference type="ChEBI" id="CHEBI:15378"/>
        <dbReference type="ChEBI" id="CHEBI:29950"/>
        <dbReference type="ChEBI" id="CHEBI:50058"/>
        <dbReference type="ChEBI" id="CHEBI:57540"/>
        <dbReference type="ChEBI" id="CHEBI:57945"/>
        <dbReference type="EC" id="1.8.1.8"/>
    </reaction>
</comment>
<feature type="domain" description="Thioredoxin" evidence="9">
    <location>
        <begin position="252"/>
        <end position="416"/>
    </location>
</feature>
<reference evidence="10 11" key="1">
    <citation type="submission" date="2019-07" db="EMBL/GenBank/DDBJ databases">
        <title>De Novo Assembly of kiwifruit Actinidia rufa.</title>
        <authorList>
            <person name="Sugita-Konishi S."/>
            <person name="Sato K."/>
            <person name="Mori E."/>
            <person name="Abe Y."/>
            <person name="Kisaki G."/>
            <person name="Hamano K."/>
            <person name="Suezawa K."/>
            <person name="Otani M."/>
            <person name="Fukuda T."/>
            <person name="Manabe T."/>
            <person name="Gomi K."/>
            <person name="Tabuchi M."/>
            <person name="Akimitsu K."/>
            <person name="Kataoka I."/>
        </authorList>
    </citation>
    <scope>NUCLEOTIDE SEQUENCE [LARGE SCALE GENOMIC DNA]</scope>
    <source>
        <strain evidence="11">cv. Fuchu</strain>
    </source>
</reference>
<dbReference type="SUPFAM" id="SSF52833">
    <property type="entry name" value="Thioredoxin-like"/>
    <property type="match status" value="2"/>
</dbReference>
<dbReference type="PROSITE" id="PS00194">
    <property type="entry name" value="THIOREDOXIN_1"/>
    <property type="match status" value="1"/>
</dbReference>
<evidence type="ECO:0000256" key="5">
    <source>
        <dbReference type="ARBA" id="ARBA00025782"/>
    </source>
</evidence>
<comment type="caution">
    <text evidence="10">The sequence shown here is derived from an EMBL/GenBank/DDBJ whole genome shotgun (WGS) entry which is preliminary data.</text>
</comment>
<dbReference type="PANTHER" id="PTHR13871">
    <property type="entry name" value="THIOREDOXIN"/>
    <property type="match status" value="1"/>
</dbReference>
<feature type="compositionally biased region" description="Basic and acidic residues" evidence="8">
    <location>
        <begin position="439"/>
        <end position="453"/>
    </location>
</feature>
<evidence type="ECO:0000256" key="7">
    <source>
        <dbReference type="ARBA" id="ARBA00047804"/>
    </source>
</evidence>
<evidence type="ECO:0000256" key="8">
    <source>
        <dbReference type="SAM" id="MobiDB-lite"/>
    </source>
</evidence>
<dbReference type="EMBL" id="BJWL01000006">
    <property type="protein sequence ID" value="GFY88283.1"/>
    <property type="molecule type" value="Genomic_DNA"/>
</dbReference>
<dbReference type="InterPro" id="IPR045870">
    <property type="entry name" value="TryX_NRX_thioredoxin_dom"/>
</dbReference>
<feature type="region of interest" description="Disordered" evidence="8">
    <location>
        <begin position="409"/>
        <end position="453"/>
    </location>
</feature>
<evidence type="ECO:0000256" key="2">
    <source>
        <dbReference type="ARBA" id="ARBA00022737"/>
    </source>
</evidence>